<dbReference type="PANTHER" id="PTHR44196">
    <property type="entry name" value="DEHYDROGENASE/REDUCTASE SDR FAMILY MEMBER 7B"/>
    <property type="match status" value="1"/>
</dbReference>
<evidence type="ECO:0000256" key="1">
    <source>
        <dbReference type="ARBA" id="ARBA00006484"/>
    </source>
</evidence>
<accession>A0ABW1AGK3</accession>
<proteinExistence type="inferred from homology"/>
<dbReference type="GO" id="GO:0016491">
    <property type="term" value="F:oxidoreductase activity"/>
    <property type="evidence" value="ECO:0007669"/>
    <property type="project" value="UniProtKB-KW"/>
</dbReference>
<dbReference type="EC" id="1.-.-.-" evidence="4"/>
<evidence type="ECO:0000256" key="2">
    <source>
        <dbReference type="ARBA" id="ARBA00023002"/>
    </source>
</evidence>
<keyword evidence="5" id="KW-1185">Reference proteome</keyword>
<gene>
    <name evidence="4" type="ORF">ACFPZN_48140</name>
</gene>
<evidence type="ECO:0000256" key="3">
    <source>
        <dbReference type="RuleBase" id="RU000363"/>
    </source>
</evidence>
<dbReference type="PANTHER" id="PTHR44196:SF1">
    <property type="entry name" value="DEHYDROGENASE_REDUCTASE SDR FAMILY MEMBER 7B"/>
    <property type="match status" value="1"/>
</dbReference>
<evidence type="ECO:0000313" key="5">
    <source>
        <dbReference type="Proteomes" id="UP001596074"/>
    </source>
</evidence>
<dbReference type="PRINTS" id="PR00081">
    <property type="entry name" value="GDHRDH"/>
</dbReference>
<dbReference type="InterPro" id="IPR002347">
    <property type="entry name" value="SDR_fam"/>
</dbReference>
<organism evidence="4 5">
    <name type="scientific">Actinomadura rugatobispora</name>
    <dbReference type="NCBI Taxonomy" id="1994"/>
    <lineage>
        <taxon>Bacteria</taxon>
        <taxon>Bacillati</taxon>
        <taxon>Actinomycetota</taxon>
        <taxon>Actinomycetes</taxon>
        <taxon>Streptosporangiales</taxon>
        <taxon>Thermomonosporaceae</taxon>
        <taxon>Actinomadura</taxon>
    </lineage>
</organism>
<comment type="caution">
    <text evidence="4">The sequence shown here is derived from an EMBL/GenBank/DDBJ whole genome shotgun (WGS) entry which is preliminary data.</text>
</comment>
<dbReference type="EMBL" id="JBHSON010000112">
    <property type="protein sequence ID" value="MFC5753440.1"/>
    <property type="molecule type" value="Genomic_DNA"/>
</dbReference>
<dbReference type="PRINTS" id="PR00080">
    <property type="entry name" value="SDRFAMILY"/>
</dbReference>
<name>A0ABW1AGK3_9ACTN</name>
<evidence type="ECO:0000313" key="4">
    <source>
        <dbReference type="EMBL" id="MFC5753440.1"/>
    </source>
</evidence>
<dbReference type="Proteomes" id="UP001596074">
    <property type="component" value="Unassembled WGS sequence"/>
</dbReference>
<keyword evidence="2 4" id="KW-0560">Oxidoreductase</keyword>
<dbReference type="SUPFAM" id="SSF51735">
    <property type="entry name" value="NAD(P)-binding Rossmann-fold domains"/>
    <property type="match status" value="1"/>
</dbReference>
<dbReference type="RefSeq" id="WP_378290462.1">
    <property type="nucleotide sequence ID" value="NZ_JBHSON010000112.1"/>
</dbReference>
<dbReference type="Gene3D" id="3.40.50.720">
    <property type="entry name" value="NAD(P)-binding Rossmann-like Domain"/>
    <property type="match status" value="1"/>
</dbReference>
<dbReference type="InterPro" id="IPR036291">
    <property type="entry name" value="NAD(P)-bd_dom_sf"/>
</dbReference>
<reference evidence="5" key="1">
    <citation type="journal article" date="2019" name="Int. J. Syst. Evol. Microbiol.">
        <title>The Global Catalogue of Microorganisms (GCM) 10K type strain sequencing project: providing services to taxonomists for standard genome sequencing and annotation.</title>
        <authorList>
            <consortium name="The Broad Institute Genomics Platform"/>
            <consortium name="The Broad Institute Genome Sequencing Center for Infectious Disease"/>
            <person name="Wu L."/>
            <person name="Ma J."/>
        </authorList>
    </citation>
    <scope>NUCLEOTIDE SEQUENCE [LARGE SCALE GENOMIC DNA]</scope>
    <source>
        <strain evidence="5">KCTC 42087</strain>
    </source>
</reference>
<sequence>MGGMTLRDAPVLVTGASSGIGRALAFALAGRGARLAIAARRTANLTEIADQIAAEHERPVIIEADLSRAGAAATLAEQALAELGSVRVLINNAGVAVVGAQGTLGDDAQVRALFETNFWSPLALTRALLPGLQAVANVTSSLQAVPIPSLAYYGASKAALAHATRTLRHELADVSVLEVVPGATDTDARDIDLLPWRSTPMRTPPPVSPESAADAIVTALERGRTRRVHPRTSLLPLELPAIGRLIARTVTRRLTLTQ</sequence>
<comment type="similarity">
    <text evidence="1 3">Belongs to the short-chain dehydrogenases/reductases (SDR) family.</text>
</comment>
<protein>
    <submittedName>
        <fullName evidence="4">SDR family NAD(P)-dependent oxidoreductase</fullName>
        <ecNumber evidence="4">1.-.-.-</ecNumber>
    </submittedName>
</protein>
<dbReference type="Pfam" id="PF00106">
    <property type="entry name" value="adh_short"/>
    <property type="match status" value="1"/>
</dbReference>